<feature type="non-terminal residue" evidence="2">
    <location>
        <position position="1"/>
    </location>
</feature>
<comment type="caution">
    <text evidence="2">The sequence shown here is derived from an EMBL/GenBank/DDBJ whole genome shotgun (WGS) entry which is preliminary data.</text>
</comment>
<gene>
    <name evidence="2" type="ORF">G3M58_21115</name>
</gene>
<feature type="domain" description="Thioester reductase (TE)" evidence="1">
    <location>
        <begin position="1"/>
        <end position="60"/>
    </location>
</feature>
<accession>A0A6G3WU31</accession>
<dbReference type="EMBL" id="JAAGMN010002112">
    <property type="protein sequence ID" value="NEE08942.1"/>
    <property type="molecule type" value="Genomic_DNA"/>
</dbReference>
<evidence type="ECO:0000313" key="2">
    <source>
        <dbReference type="EMBL" id="NEE08942.1"/>
    </source>
</evidence>
<reference evidence="2" key="1">
    <citation type="submission" date="2020-01" db="EMBL/GenBank/DDBJ databases">
        <title>Insect and environment-associated Actinomycetes.</title>
        <authorList>
            <person name="Currrie C."/>
            <person name="Chevrette M."/>
            <person name="Carlson C."/>
            <person name="Stubbendieck R."/>
            <person name="Wendt-Pienkowski E."/>
        </authorList>
    </citation>
    <scope>NUCLEOTIDE SEQUENCE</scope>
    <source>
        <strain evidence="2">SID7499</strain>
    </source>
</reference>
<dbReference type="AlphaFoldDB" id="A0A6G3WU31"/>
<feature type="non-terminal residue" evidence="2">
    <location>
        <position position="103"/>
    </location>
</feature>
<protein>
    <recommendedName>
        <fullName evidence="1">Thioester reductase (TE) domain-containing protein</fullName>
    </recommendedName>
</protein>
<organism evidence="2">
    <name type="scientific">Streptomyces sp. SID7499</name>
    <dbReference type="NCBI Taxonomy" id="2706086"/>
    <lineage>
        <taxon>Bacteria</taxon>
        <taxon>Bacillati</taxon>
        <taxon>Actinomycetota</taxon>
        <taxon>Actinomycetes</taxon>
        <taxon>Kitasatosporales</taxon>
        <taxon>Streptomycetaceae</taxon>
        <taxon>Streptomyces</taxon>
    </lineage>
</organism>
<proteinExistence type="predicted"/>
<name>A0A6G3WU31_9ACTN</name>
<dbReference type="Pfam" id="PF07993">
    <property type="entry name" value="NAD_binding_4"/>
    <property type="match status" value="1"/>
</dbReference>
<evidence type="ECO:0000259" key="1">
    <source>
        <dbReference type="Pfam" id="PF07993"/>
    </source>
</evidence>
<dbReference type="Gene3D" id="3.40.50.720">
    <property type="entry name" value="NAD(P)-binding Rossmann-like Domain"/>
    <property type="match status" value="1"/>
</dbReference>
<sequence length="103" mass="11113">GVPTRVYRLGLVGGHSVTGAYQLKDSVWHLVRAAALLGTAPDLPVPGPTVSFLPVDLVSAEIVRLSTSAGPVPPVSCLPQGEELPVRTLLELLRERRRMRWVP</sequence>
<dbReference type="InterPro" id="IPR013120">
    <property type="entry name" value="FAR_NAD-bd"/>
</dbReference>